<evidence type="ECO:0000256" key="1">
    <source>
        <dbReference type="ARBA" id="ARBA00004395"/>
    </source>
</evidence>
<accession>A0A9W8DRL5</accession>
<evidence type="ECO:0000256" key="9">
    <source>
        <dbReference type="SAM" id="MobiDB-lite"/>
    </source>
</evidence>
<evidence type="ECO:0000256" key="8">
    <source>
        <dbReference type="ARBA" id="ARBA00031347"/>
    </source>
</evidence>
<evidence type="ECO:0000256" key="4">
    <source>
        <dbReference type="ARBA" id="ARBA00022448"/>
    </source>
</evidence>
<comment type="subcellular location">
    <subcellularLocation>
        <location evidence="1">Golgi apparatus membrane</location>
        <topology evidence="1">Peripheral membrane protein</topology>
    </subcellularLocation>
</comment>
<keyword evidence="7" id="KW-0472">Membrane</keyword>
<evidence type="ECO:0000256" key="2">
    <source>
        <dbReference type="ARBA" id="ARBA00006419"/>
    </source>
</evidence>
<evidence type="ECO:0000313" key="11">
    <source>
        <dbReference type="Proteomes" id="UP001150538"/>
    </source>
</evidence>
<sequence>MTNKNSIDLVRDIEVDLDSIYGSSYNFGNTQYDSNYLDQYATIYRDLLKPSSSKESGDEAEDESEPMFEDVEKRDTNIRYIKMLSSLSLGALRAEPKILANEITQISGQLSELLLGETMSQKHTKQPNTSGLRPNHVANGDKSGSSEKDKLPIFSVLYDSHDSIASSLDNLESKLDLASANLPSLEQAYMQLIDWTKEMDKSRILIQKVMDSHDSISRLLELPHIISTLINAQRYREAIAAIRHVKEFTIKSMSSDEAADDATTTTDKSGLKSQNKKSSEALKIIKALDNQMDLESKHMLISLCQDLISYVPTNVTSMSRNTMAYLKAKAHGSYLGYGRSRKSMTENGEERTPRQEAISNLVERVNILSSMEIFTQEELEAFYLLARWQGWKNKANSYHRMRSASIGSNSDNTPRLKRLGKSSSSTSLSSTANGSNNTTGYASEHEPQGQYVLPYLETFAEWIDELLVSYSQLFGKKSGEAGGNYKSPMLHNLTTYACQTASAYLQDSVSSTTQIPNLVFIWNSCHQHMPTLSKHKICFLKNTVVPYIEEKIIYHLLRPVTESSVNMCTELDKLLELVNSVSSTNDTNDNILNNEKKAKEALEPLAASDRSFLVMSTQVLESMTLEETLSKSVRISPVSLSHYPMLLALHQTFRDLLHNLRTIHKSASSDKQFISFNFDKFAQDKLPLNRTLALVITVSVQALLSRISEKLIAVSKAIASQAEKNEAENNGQESPKNCLAGIKAIELAVKENCAAFAFGLVRYLSESLEEGIVDPEDTNDRVSRVAKIGVDDTVEKLFGYIVKN</sequence>
<proteinExistence type="inferred from homology"/>
<dbReference type="GO" id="GO:0000139">
    <property type="term" value="C:Golgi membrane"/>
    <property type="evidence" value="ECO:0007669"/>
    <property type="project" value="UniProtKB-SubCell"/>
</dbReference>
<evidence type="ECO:0000256" key="6">
    <source>
        <dbReference type="ARBA" id="ARBA00023034"/>
    </source>
</evidence>
<reference evidence="10" key="1">
    <citation type="submission" date="2022-07" db="EMBL/GenBank/DDBJ databases">
        <title>Phylogenomic reconstructions and comparative analyses of Kickxellomycotina fungi.</title>
        <authorList>
            <person name="Reynolds N.K."/>
            <person name="Stajich J.E."/>
            <person name="Barry K."/>
            <person name="Grigoriev I.V."/>
            <person name="Crous P."/>
            <person name="Smith M.E."/>
        </authorList>
    </citation>
    <scope>NUCLEOTIDE SEQUENCE</scope>
    <source>
        <strain evidence="10">NBRC 100468</strain>
    </source>
</reference>
<comment type="caution">
    <text evidence="10">The sequence shown here is derived from an EMBL/GenBank/DDBJ whole genome shotgun (WGS) entry which is preliminary data.</text>
</comment>
<comment type="similarity">
    <text evidence="2">Belongs to the COG8 family.</text>
</comment>
<keyword evidence="4" id="KW-0813">Transport</keyword>
<dbReference type="AlphaFoldDB" id="A0A9W8DRL5"/>
<dbReference type="PANTHER" id="PTHR21311:SF0">
    <property type="entry name" value="CONSERVED OLIGOMERIC GOLGI COMPLEX SUBUNIT 8"/>
    <property type="match status" value="1"/>
</dbReference>
<evidence type="ECO:0000313" key="10">
    <source>
        <dbReference type="EMBL" id="KAJ1914863.1"/>
    </source>
</evidence>
<dbReference type="OrthoDB" id="1661054at2759"/>
<dbReference type="EMBL" id="JANBPU010000176">
    <property type="protein sequence ID" value="KAJ1914863.1"/>
    <property type="molecule type" value="Genomic_DNA"/>
</dbReference>
<evidence type="ECO:0000256" key="5">
    <source>
        <dbReference type="ARBA" id="ARBA00022927"/>
    </source>
</evidence>
<dbReference type="GO" id="GO:0017119">
    <property type="term" value="C:Golgi transport complex"/>
    <property type="evidence" value="ECO:0007669"/>
    <property type="project" value="InterPro"/>
</dbReference>
<feature type="region of interest" description="Disordered" evidence="9">
    <location>
        <begin position="404"/>
        <end position="445"/>
    </location>
</feature>
<keyword evidence="11" id="KW-1185">Reference proteome</keyword>
<evidence type="ECO:0000256" key="3">
    <source>
        <dbReference type="ARBA" id="ARBA00020983"/>
    </source>
</evidence>
<feature type="region of interest" description="Disordered" evidence="9">
    <location>
        <begin position="119"/>
        <end position="146"/>
    </location>
</feature>
<dbReference type="Proteomes" id="UP001150538">
    <property type="component" value="Unassembled WGS sequence"/>
</dbReference>
<dbReference type="InterPro" id="IPR007255">
    <property type="entry name" value="COG8"/>
</dbReference>
<feature type="compositionally biased region" description="Acidic residues" evidence="9">
    <location>
        <begin position="58"/>
        <end position="69"/>
    </location>
</feature>
<dbReference type="Pfam" id="PF04124">
    <property type="entry name" value="Dor1"/>
    <property type="match status" value="1"/>
</dbReference>
<keyword evidence="6" id="KW-0333">Golgi apparatus</keyword>
<keyword evidence="5" id="KW-0653">Protein transport</keyword>
<organism evidence="10 11">
    <name type="scientific">Mycoemilia scoparia</name>
    <dbReference type="NCBI Taxonomy" id="417184"/>
    <lineage>
        <taxon>Eukaryota</taxon>
        <taxon>Fungi</taxon>
        <taxon>Fungi incertae sedis</taxon>
        <taxon>Zoopagomycota</taxon>
        <taxon>Kickxellomycotina</taxon>
        <taxon>Kickxellomycetes</taxon>
        <taxon>Kickxellales</taxon>
        <taxon>Kickxellaceae</taxon>
        <taxon>Mycoemilia</taxon>
    </lineage>
</organism>
<dbReference type="GO" id="GO:0006891">
    <property type="term" value="P:intra-Golgi vesicle-mediated transport"/>
    <property type="evidence" value="ECO:0007669"/>
    <property type="project" value="TreeGrafter"/>
</dbReference>
<name>A0A9W8DRL5_9FUNG</name>
<feature type="region of interest" description="Disordered" evidence="9">
    <location>
        <begin position="50"/>
        <end position="71"/>
    </location>
</feature>
<protein>
    <recommendedName>
        <fullName evidence="3">Conserved oligomeric Golgi complex subunit 8</fullName>
    </recommendedName>
    <alternativeName>
        <fullName evidence="8">Component of oligomeric Golgi complex 8</fullName>
    </alternativeName>
</protein>
<feature type="compositionally biased region" description="Low complexity" evidence="9">
    <location>
        <begin position="422"/>
        <end position="439"/>
    </location>
</feature>
<gene>
    <name evidence="10" type="ORF">H4219_004603</name>
</gene>
<evidence type="ECO:0000256" key="7">
    <source>
        <dbReference type="ARBA" id="ARBA00023136"/>
    </source>
</evidence>
<dbReference type="PANTHER" id="PTHR21311">
    <property type="entry name" value="CONSERVED OLIGOMERIC GOLGI COMPLEX COMPONENT 8"/>
    <property type="match status" value="1"/>
</dbReference>
<feature type="compositionally biased region" description="Polar residues" evidence="9">
    <location>
        <begin position="119"/>
        <end position="132"/>
    </location>
</feature>
<dbReference type="GO" id="GO:0015031">
    <property type="term" value="P:protein transport"/>
    <property type="evidence" value="ECO:0007669"/>
    <property type="project" value="UniProtKB-KW"/>
</dbReference>